<evidence type="ECO:0000313" key="2">
    <source>
        <dbReference type="Proteomes" id="UP000191056"/>
    </source>
</evidence>
<accession>A0A1V4IUI0</accession>
<comment type="caution">
    <text evidence="1">The sequence shown here is derived from an EMBL/GenBank/DDBJ whole genome shotgun (WGS) entry which is preliminary data.</text>
</comment>
<dbReference type="OrthoDB" id="2941457at2"/>
<protein>
    <submittedName>
        <fullName evidence="1">Phage tail protein X</fullName>
    </submittedName>
</protein>
<keyword evidence="2" id="KW-1185">Reference proteome</keyword>
<dbReference type="Pfam" id="PF05489">
    <property type="entry name" value="Phage_tail_X"/>
    <property type="match status" value="1"/>
</dbReference>
<proteinExistence type="predicted"/>
<dbReference type="RefSeq" id="WP_079439070.1">
    <property type="nucleotide sequence ID" value="NZ_MZGT01000016.1"/>
</dbReference>
<dbReference type="Proteomes" id="UP000191056">
    <property type="component" value="Unassembled WGS sequence"/>
</dbReference>
<gene>
    <name evidence="1" type="ORF">CLCHR_14970</name>
</gene>
<reference evidence="1 2" key="1">
    <citation type="submission" date="2017-03" db="EMBL/GenBank/DDBJ databases">
        <title>Genome sequence of Clostridium chromiireducens DSM 23318.</title>
        <authorList>
            <person name="Poehlein A."/>
            <person name="Daniel R."/>
        </authorList>
    </citation>
    <scope>NUCLEOTIDE SEQUENCE [LARGE SCALE GENOMIC DNA]</scope>
    <source>
        <strain evidence="1 2">DSM 23318</strain>
    </source>
</reference>
<name>A0A1V4IUI0_9CLOT</name>
<dbReference type="InterPro" id="IPR008861">
    <property type="entry name" value="GpX-like"/>
</dbReference>
<dbReference type="STRING" id="225345.CLCHR_14970"/>
<dbReference type="AlphaFoldDB" id="A0A1V4IUI0"/>
<organism evidence="1 2">
    <name type="scientific">Clostridium chromiireducens</name>
    <dbReference type="NCBI Taxonomy" id="225345"/>
    <lineage>
        <taxon>Bacteria</taxon>
        <taxon>Bacillati</taxon>
        <taxon>Bacillota</taxon>
        <taxon>Clostridia</taxon>
        <taxon>Eubacteriales</taxon>
        <taxon>Clostridiaceae</taxon>
        <taxon>Clostridium</taxon>
    </lineage>
</organism>
<dbReference type="EMBL" id="MZGT01000016">
    <property type="protein sequence ID" value="OPJ63682.1"/>
    <property type="molecule type" value="Genomic_DNA"/>
</dbReference>
<evidence type="ECO:0000313" key="1">
    <source>
        <dbReference type="EMBL" id="OPJ63682.1"/>
    </source>
</evidence>
<sequence>MKTYTTVLGDTWDMIAFKIYGKEKYAKELVESNINYVETVIFSAGTVINIPEITETVDTSSMPPWKR</sequence>